<feature type="compositionally biased region" description="Basic and acidic residues" evidence="2">
    <location>
        <begin position="70"/>
        <end position="116"/>
    </location>
</feature>
<feature type="region of interest" description="Disordered" evidence="2">
    <location>
        <begin position="383"/>
        <end position="415"/>
    </location>
</feature>
<dbReference type="InterPro" id="IPR011990">
    <property type="entry name" value="TPR-like_helical_dom_sf"/>
</dbReference>
<dbReference type="RefSeq" id="XP_020134724.1">
    <property type="nucleotide sequence ID" value="XM_020272533.1"/>
</dbReference>
<dbReference type="EMBL" id="MNUE01000002">
    <property type="protein sequence ID" value="OJD39737.1"/>
    <property type="molecule type" value="Genomic_DNA"/>
</dbReference>
<protein>
    <submittedName>
        <fullName evidence="3">Pentatricopeptide repeat protein</fullName>
    </submittedName>
</protein>
<dbReference type="GO" id="GO:0007005">
    <property type="term" value="P:mitochondrion organization"/>
    <property type="evidence" value="ECO:0007669"/>
    <property type="project" value="TreeGrafter"/>
</dbReference>
<dbReference type="InterPro" id="IPR002885">
    <property type="entry name" value="PPR_rpt"/>
</dbReference>
<name>A0A1J9RH34_9PEZI</name>
<dbReference type="InterPro" id="IPR051114">
    <property type="entry name" value="Mito_RNA_Proc_CCM1"/>
</dbReference>
<reference evidence="3 4" key="1">
    <citation type="submission" date="2016-10" db="EMBL/GenBank/DDBJ databases">
        <title>Proteomics and genomics reveal pathogen-plant mechanisms compatible with a hemibiotrophic lifestyle of Diplodia corticola.</title>
        <authorList>
            <person name="Fernandes I."/>
            <person name="De Jonge R."/>
            <person name="Van De Peer Y."/>
            <person name="Devreese B."/>
            <person name="Alves A."/>
            <person name="Esteves A.C."/>
        </authorList>
    </citation>
    <scope>NUCLEOTIDE SEQUENCE [LARGE SCALE GENOMIC DNA]</scope>
    <source>
        <strain evidence="3 4">CBS 112549</strain>
    </source>
</reference>
<dbReference type="PANTHER" id="PTHR47934">
    <property type="entry name" value="PENTATRICOPEPTIDE REPEAT-CONTAINING PROTEIN PET309, MITOCHONDRIAL"/>
    <property type="match status" value="1"/>
</dbReference>
<accession>A0A1J9RH34</accession>
<feature type="region of interest" description="Disordered" evidence="2">
    <location>
        <begin position="58"/>
        <end position="116"/>
    </location>
</feature>
<comment type="caution">
    <text evidence="3">The sequence shown here is derived from an EMBL/GenBank/DDBJ whole genome shotgun (WGS) entry which is preliminary data.</text>
</comment>
<dbReference type="NCBIfam" id="TIGR00756">
    <property type="entry name" value="PPR"/>
    <property type="match status" value="1"/>
</dbReference>
<sequence length="659" mass="74383">MQVMRCHACLWHCLRAVVRRAPLAPSNALVRRAQIQRPPSRALALALQRRRDYATEAYRQPDAFDEQIEREDAAKADSRSRPFRERQRDLYHPSRFRQDLRDDMRKSTVDPGHRELSSTAKRRLKMELEWTGNDPLKLADMVQKRLSKGDVQPVMDLVRFASNSMDCVVSWNHMIDHLMNTGHPNQALKVYNEMKKRAQKPDSYTYLIVLRGLGNHAHAPSTMGNALAVYHSMSAPNSRVPPTTMHTNATLRVCSRANDMDALWGIAAKLPEKGPGAADAITYTTVLGAIRQEALSAPAGMSADETAQKREAAIVEGRRLWEDIVTKWRSGDLIIDESLVCNMGQLLLIGQRPRDWDDVLSLFEQTMDIPRLVRHLGVDRQAPGWLPNTPPSMKTEDSAEIDPTDNTRRGGEFDPVELGRTVGRGRRNMAYAKPGNHSLSLILESCLKMNARKAADDYWSLLTGQDSWGIVPDEASLHMFLRVLRQARSSASVVEFLENEFGTRMGLKKAKTFRLAMSTCVRDKRNPNVFDHANVILQMMGTTLVDPDTRTLVMYTKLLTSLTRPDQVLSGLGRLGPHISNVRSMLNFGKDHARWPVAPEDRQAGIEFLSGIVSCCDSLLRPGEVSQEHHSMLMTQKARIQAYITRTTRREKEKRLGTD</sequence>
<keyword evidence="4" id="KW-1185">Reference proteome</keyword>
<dbReference type="GO" id="GO:0006396">
    <property type="term" value="P:RNA processing"/>
    <property type="evidence" value="ECO:0007669"/>
    <property type="project" value="TreeGrafter"/>
</dbReference>
<dbReference type="GO" id="GO:0003729">
    <property type="term" value="F:mRNA binding"/>
    <property type="evidence" value="ECO:0007669"/>
    <property type="project" value="TreeGrafter"/>
</dbReference>
<dbReference type="AlphaFoldDB" id="A0A1J9RH34"/>
<evidence type="ECO:0000256" key="2">
    <source>
        <dbReference type="SAM" id="MobiDB-lite"/>
    </source>
</evidence>
<dbReference type="PROSITE" id="PS51375">
    <property type="entry name" value="PPR"/>
    <property type="match status" value="1"/>
</dbReference>
<dbReference type="PANTHER" id="PTHR47934:SF6">
    <property type="entry name" value="MITOCHONDRIAL GROUP I INTRON SPLICING FACTOR CCM1-RELATED"/>
    <property type="match status" value="1"/>
</dbReference>
<dbReference type="Pfam" id="PF13041">
    <property type="entry name" value="PPR_2"/>
    <property type="match status" value="1"/>
</dbReference>
<evidence type="ECO:0000313" key="3">
    <source>
        <dbReference type="EMBL" id="OJD39737.1"/>
    </source>
</evidence>
<evidence type="ECO:0000313" key="4">
    <source>
        <dbReference type="Proteomes" id="UP000183809"/>
    </source>
</evidence>
<dbReference type="Proteomes" id="UP000183809">
    <property type="component" value="Unassembled WGS sequence"/>
</dbReference>
<dbReference type="Gene3D" id="1.25.40.10">
    <property type="entry name" value="Tetratricopeptide repeat domain"/>
    <property type="match status" value="1"/>
</dbReference>
<dbReference type="STRING" id="236234.A0A1J9RH34"/>
<dbReference type="OrthoDB" id="185373at2759"/>
<evidence type="ECO:0000256" key="1">
    <source>
        <dbReference type="PROSITE-ProRule" id="PRU00708"/>
    </source>
</evidence>
<dbReference type="GO" id="GO:0005739">
    <property type="term" value="C:mitochondrion"/>
    <property type="evidence" value="ECO:0007669"/>
    <property type="project" value="TreeGrafter"/>
</dbReference>
<feature type="repeat" description="PPR" evidence="1">
    <location>
        <begin position="167"/>
        <end position="201"/>
    </location>
</feature>
<proteinExistence type="predicted"/>
<gene>
    <name evidence="3" type="ORF">BKCO1_2000322</name>
</gene>
<dbReference type="GeneID" id="31012792"/>
<organism evidence="3 4">
    <name type="scientific">Diplodia corticola</name>
    <dbReference type="NCBI Taxonomy" id="236234"/>
    <lineage>
        <taxon>Eukaryota</taxon>
        <taxon>Fungi</taxon>
        <taxon>Dikarya</taxon>
        <taxon>Ascomycota</taxon>
        <taxon>Pezizomycotina</taxon>
        <taxon>Dothideomycetes</taxon>
        <taxon>Dothideomycetes incertae sedis</taxon>
        <taxon>Botryosphaeriales</taxon>
        <taxon>Botryosphaeriaceae</taxon>
        <taxon>Diplodia</taxon>
    </lineage>
</organism>